<dbReference type="InterPro" id="IPR051206">
    <property type="entry name" value="NAMLAA_amidase_2"/>
</dbReference>
<dbReference type="GO" id="GO:0071555">
    <property type="term" value="P:cell wall organization"/>
    <property type="evidence" value="ECO:0007669"/>
    <property type="project" value="UniProtKB-KW"/>
</dbReference>
<dbReference type="AlphaFoldDB" id="A0A7H0YH44"/>
<dbReference type="RefSeq" id="WP_190299709.1">
    <property type="nucleotide sequence ID" value="NZ_CP061173.1"/>
</dbReference>
<name>A0A7H0YH44_9BACL</name>
<keyword evidence="4" id="KW-0378">Hydrolase</keyword>
<dbReference type="Gene3D" id="1.10.101.10">
    <property type="entry name" value="PGBD-like superfamily/PGBD"/>
    <property type="match status" value="1"/>
</dbReference>
<organism evidence="7 8">
    <name type="scientific">Paenibacillus peoriae</name>
    <dbReference type="NCBI Taxonomy" id="59893"/>
    <lineage>
        <taxon>Bacteria</taxon>
        <taxon>Bacillati</taxon>
        <taxon>Bacillota</taxon>
        <taxon>Bacilli</taxon>
        <taxon>Bacillales</taxon>
        <taxon>Paenibacillaceae</taxon>
        <taxon>Paenibacillus</taxon>
    </lineage>
</organism>
<feature type="domain" description="N-acetylmuramoyl-L-alanine amidase" evidence="6">
    <location>
        <begin position="18"/>
        <end position="170"/>
    </location>
</feature>
<dbReference type="CDD" id="cd06583">
    <property type="entry name" value="PGRP"/>
    <property type="match status" value="1"/>
</dbReference>
<dbReference type="Gene3D" id="3.40.80.10">
    <property type="entry name" value="Peptidoglycan recognition protein-like"/>
    <property type="match status" value="1"/>
</dbReference>
<keyword evidence="7" id="KW-0614">Plasmid</keyword>
<geneLocation type="plasmid" evidence="7 8">
    <name>pPlas1</name>
</geneLocation>
<sequence length="355" mass="38922">MSFKMKYAIEQKLLPNKTKRRSGILMPRVGFVVAHDTGNPGSTATGNISYYTNSANDISASAHTFIDGSKIIECIPATIGTPEKAWHVLYNRTKDNELFGDDSNDIAIGVELCYGESYKDGKLTNKIDDKEAYKRYVWYIAYVCYKFNLDPATKITGHFILDPGRKTDPGKNALPKMGITWEQFLKDVVTEYRECAGSKDTTPVVSTPVATIIQMGDKDNNVVALQTKLNVLGYGLIVDGNFGIGTLNAVKTFQKTHGLTADGVAGPATLDKLNALLNEIKEQKETEDDEPMKLEGWQKTTMVNGITSLSKVNGVDGKPLINSPDVWLKKIEDGTITAGEIAVINFAITVRQAVK</sequence>
<dbReference type="Proteomes" id="UP000516384">
    <property type="component" value="Plasmid pPlas1"/>
</dbReference>
<reference evidence="7 8" key="1">
    <citation type="submission" date="2020-09" db="EMBL/GenBank/DDBJ databases">
        <title>Characterization of Paenibacillus peoriae strain ZF390 with broad-spectrum antimicrobial activity as a potential biocontrol agent.</title>
        <authorList>
            <person name="Li L."/>
            <person name="Zhao Y."/>
            <person name="Li B."/>
            <person name="Xie X."/>
        </authorList>
    </citation>
    <scope>NUCLEOTIDE SEQUENCE [LARGE SCALE GENOMIC DNA]</scope>
    <source>
        <strain evidence="7 8">ZF390</strain>
        <plasmid evidence="7 8">pPlas1</plasmid>
    </source>
</reference>
<keyword evidence="5" id="KW-0961">Cell wall biogenesis/degradation</keyword>
<dbReference type="GO" id="GO:0008745">
    <property type="term" value="F:N-acetylmuramoyl-L-alanine amidase activity"/>
    <property type="evidence" value="ECO:0007669"/>
    <property type="project" value="UniProtKB-EC"/>
</dbReference>
<dbReference type="InterPro" id="IPR002502">
    <property type="entry name" value="Amidase_domain"/>
</dbReference>
<dbReference type="SUPFAM" id="SSF55846">
    <property type="entry name" value="N-acetylmuramoyl-L-alanine amidase-like"/>
    <property type="match status" value="1"/>
</dbReference>
<evidence type="ECO:0000259" key="6">
    <source>
        <dbReference type="SMART" id="SM00644"/>
    </source>
</evidence>
<dbReference type="Pfam" id="PF01471">
    <property type="entry name" value="PG_binding_1"/>
    <property type="match status" value="1"/>
</dbReference>
<comment type="similarity">
    <text evidence="2">Belongs to the N-acetylmuramoyl-L-alanine amidase 2 family.</text>
</comment>
<accession>A0A7H0YH44</accession>
<evidence type="ECO:0000313" key="8">
    <source>
        <dbReference type="Proteomes" id="UP000516384"/>
    </source>
</evidence>
<evidence type="ECO:0000256" key="4">
    <source>
        <dbReference type="ARBA" id="ARBA00022801"/>
    </source>
</evidence>
<evidence type="ECO:0000256" key="1">
    <source>
        <dbReference type="ARBA" id="ARBA00001561"/>
    </source>
</evidence>
<comment type="catalytic activity">
    <reaction evidence="1">
        <text>Hydrolyzes the link between N-acetylmuramoyl residues and L-amino acid residues in certain cell-wall glycopeptides.</text>
        <dbReference type="EC" id="3.5.1.28"/>
    </reaction>
</comment>
<dbReference type="InterPro" id="IPR036505">
    <property type="entry name" value="Amidase/PGRP_sf"/>
</dbReference>
<dbReference type="Pfam" id="PF01510">
    <property type="entry name" value="Amidase_2"/>
    <property type="match status" value="1"/>
</dbReference>
<evidence type="ECO:0000256" key="3">
    <source>
        <dbReference type="ARBA" id="ARBA00011901"/>
    </source>
</evidence>
<dbReference type="GO" id="GO:0009254">
    <property type="term" value="P:peptidoglycan turnover"/>
    <property type="evidence" value="ECO:0007669"/>
    <property type="project" value="TreeGrafter"/>
</dbReference>
<protein>
    <recommendedName>
        <fullName evidence="3">N-acetylmuramoyl-L-alanine amidase</fullName>
        <ecNumber evidence="3">3.5.1.28</ecNumber>
    </recommendedName>
</protein>
<dbReference type="InterPro" id="IPR002477">
    <property type="entry name" value="Peptidoglycan-bd-like"/>
</dbReference>
<dbReference type="GO" id="GO:0009253">
    <property type="term" value="P:peptidoglycan catabolic process"/>
    <property type="evidence" value="ECO:0007669"/>
    <property type="project" value="InterPro"/>
</dbReference>
<dbReference type="EC" id="3.5.1.28" evidence="3"/>
<evidence type="ECO:0000313" key="7">
    <source>
        <dbReference type="EMBL" id="QNR70402.1"/>
    </source>
</evidence>
<dbReference type="PANTHER" id="PTHR30417:SF1">
    <property type="entry name" value="N-ACETYLMURAMOYL-L-ALANINE AMIDASE AMID"/>
    <property type="match status" value="1"/>
</dbReference>
<dbReference type="EMBL" id="CP061173">
    <property type="protein sequence ID" value="QNR70402.1"/>
    <property type="molecule type" value="Genomic_DNA"/>
</dbReference>
<evidence type="ECO:0000256" key="2">
    <source>
        <dbReference type="ARBA" id="ARBA00007553"/>
    </source>
</evidence>
<evidence type="ECO:0000256" key="5">
    <source>
        <dbReference type="ARBA" id="ARBA00023316"/>
    </source>
</evidence>
<dbReference type="SUPFAM" id="SSF47090">
    <property type="entry name" value="PGBD-like"/>
    <property type="match status" value="1"/>
</dbReference>
<dbReference type="InterPro" id="IPR036366">
    <property type="entry name" value="PGBDSf"/>
</dbReference>
<dbReference type="SMART" id="SM00644">
    <property type="entry name" value="Ami_2"/>
    <property type="match status" value="1"/>
</dbReference>
<proteinExistence type="inferred from homology"/>
<dbReference type="InterPro" id="IPR036365">
    <property type="entry name" value="PGBD-like_sf"/>
</dbReference>
<gene>
    <name evidence="7" type="ORF">IAQ67_29045</name>
</gene>
<dbReference type="PANTHER" id="PTHR30417">
    <property type="entry name" value="N-ACETYLMURAMOYL-L-ALANINE AMIDASE AMID"/>
    <property type="match status" value="1"/>
</dbReference>